<dbReference type="EMBL" id="CABDVU010000001">
    <property type="protein sequence ID" value="VTN10340.1"/>
    <property type="molecule type" value="Genomic_DNA"/>
</dbReference>
<reference evidence="2 3" key="1">
    <citation type="submission" date="2019-04" db="EMBL/GenBank/DDBJ databases">
        <authorList>
            <consortium name="Pathogen Informatics"/>
        </authorList>
    </citation>
    <scope>NUCLEOTIDE SEQUENCE [LARGE SCALE GENOMIC DNA]</scope>
    <source>
        <strain evidence="2 3">NCTC9185</strain>
    </source>
</reference>
<sequence length="59" mass="5875">MDVGIHQPWGEVGALQVAGFSGVAAAAARMDAGNHLADDADVGGAEFPGDHINDLSSGE</sequence>
<feature type="region of interest" description="Disordered" evidence="1">
    <location>
        <begin position="40"/>
        <end position="59"/>
    </location>
</feature>
<name>A0A4U9CWR7_RAOTE</name>
<evidence type="ECO:0000313" key="2">
    <source>
        <dbReference type="EMBL" id="VTN10340.1"/>
    </source>
</evidence>
<protein>
    <submittedName>
        <fullName evidence="2">Uncharacterized protein</fullName>
    </submittedName>
</protein>
<dbReference type="Proteomes" id="UP000339249">
    <property type="component" value="Unassembled WGS sequence"/>
</dbReference>
<accession>A0A4U9CWR7</accession>
<evidence type="ECO:0000313" key="3">
    <source>
        <dbReference type="Proteomes" id="UP000339249"/>
    </source>
</evidence>
<dbReference type="AlphaFoldDB" id="A0A4U9CWR7"/>
<gene>
    <name evidence="2" type="ORF">NCTC9185_02261</name>
</gene>
<evidence type="ECO:0000256" key="1">
    <source>
        <dbReference type="SAM" id="MobiDB-lite"/>
    </source>
</evidence>
<organism evidence="2 3">
    <name type="scientific">Raoultella terrigena</name>
    <name type="common">Klebsiella terrigena</name>
    <dbReference type="NCBI Taxonomy" id="577"/>
    <lineage>
        <taxon>Bacteria</taxon>
        <taxon>Pseudomonadati</taxon>
        <taxon>Pseudomonadota</taxon>
        <taxon>Gammaproteobacteria</taxon>
        <taxon>Enterobacterales</taxon>
        <taxon>Enterobacteriaceae</taxon>
        <taxon>Klebsiella/Raoultella group</taxon>
        <taxon>Raoultella</taxon>
    </lineage>
</organism>
<proteinExistence type="predicted"/>